<keyword evidence="9" id="KW-1185">Reference proteome</keyword>
<evidence type="ECO:0000259" key="6">
    <source>
        <dbReference type="Pfam" id="PF12637"/>
    </source>
</evidence>
<feature type="domain" description="TSCPD" evidence="6">
    <location>
        <begin position="6"/>
        <end position="78"/>
    </location>
</feature>
<keyword evidence="3" id="KW-0237">DNA synthesis</keyword>
<gene>
    <name evidence="7" type="ORF">H7E68_18975</name>
    <name evidence="8" type="ORF">SAMN04488529_110101</name>
</gene>
<evidence type="ECO:0000256" key="5">
    <source>
        <dbReference type="ARBA" id="ARBA00047754"/>
    </source>
</evidence>
<dbReference type="Proteomes" id="UP000585258">
    <property type="component" value="Unassembled WGS sequence"/>
</dbReference>
<evidence type="ECO:0000313" key="10">
    <source>
        <dbReference type="Proteomes" id="UP000585258"/>
    </source>
</evidence>
<dbReference type="OrthoDB" id="9801525at2"/>
<evidence type="ECO:0000313" key="8">
    <source>
        <dbReference type="EMBL" id="SDP64897.1"/>
    </source>
</evidence>
<organism evidence="8 9">
    <name type="scientific">Clostridium gasigenes</name>
    <dbReference type="NCBI Taxonomy" id="94869"/>
    <lineage>
        <taxon>Bacteria</taxon>
        <taxon>Bacillati</taxon>
        <taxon>Bacillota</taxon>
        <taxon>Clostridia</taxon>
        <taxon>Eubacteriales</taxon>
        <taxon>Clostridiaceae</taxon>
        <taxon>Clostridium</taxon>
    </lineage>
</organism>
<evidence type="ECO:0000313" key="9">
    <source>
        <dbReference type="Proteomes" id="UP000198597"/>
    </source>
</evidence>
<proteinExistence type="inferred from homology"/>
<name>A0A1H0UFA6_9CLOT</name>
<dbReference type="EC" id="1.17.4.1" evidence="2"/>
<comment type="catalytic activity">
    <reaction evidence="5">
        <text>a 2'-deoxyribonucleoside 5'-diphosphate + [thioredoxin]-disulfide + H2O = a ribonucleoside 5'-diphosphate + [thioredoxin]-dithiol</text>
        <dbReference type="Rhea" id="RHEA:23252"/>
        <dbReference type="Rhea" id="RHEA-COMP:10698"/>
        <dbReference type="Rhea" id="RHEA-COMP:10700"/>
        <dbReference type="ChEBI" id="CHEBI:15377"/>
        <dbReference type="ChEBI" id="CHEBI:29950"/>
        <dbReference type="ChEBI" id="CHEBI:50058"/>
        <dbReference type="ChEBI" id="CHEBI:57930"/>
        <dbReference type="ChEBI" id="CHEBI:73316"/>
        <dbReference type="EC" id="1.17.4.1"/>
    </reaction>
</comment>
<dbReference type="Pfam" id="PF12637">
    <property type="entry name" value="TSCPD"/>
    <property type="match status" value="1"/>
</dbReference>
<evidence type="ECO:0000313" key="7">
    <source>
        <dbReference type="EMBL" id="MBB6716772.1"/>
    </source>
</evidence>
<dbReference type="GO" id="GO:0000166">
    <property type="term" value="F:nucleotide binding"/>
    <property type="evidence" value="ECO:0007669"/>
    <property type="project" value="UniProtKB-KW"/>
</dbReference>
<dbReference type="InterPro" id="IPR024434">
    <property type="entry name" value="TSCPD_dom"/>
</dbReference>
<reference evidence="8 9" key="1">
    <citation type="submission" date="2016-10" db="EMBL/GenBank/DDBJ databases">
        <authorList>
            <person name="de Groot N.N."/>
        </authorList>
    </citation>
    <scope>NUCLEOTIDE SEQUENCE [LARGE SCALE GENOMIC DNA]</scope>
    <source>
        <strain evidence="8 9">DSM 12272</strain>
    </source>
</reference>
<dbReference type="InterPro" id="IPR023806">
    <property type="entry name" value="CHP03905"/>
</dbReference>
<evidence type="ECO:0000256" key="1">
    <source>
        <dbReference type="ARBA" id="ARBA00007405"/>
    </source>
</evidence>
<dbReference type="AlphaFoldDB" id="A0A1H0UFA6"/>
<dbReference type="EMBL" id="FNJM01000010">
    <property type="protein sequence ID" value="SDP64897.1"/>
    <property type="molecule type" value="Genomic_DNA"/>
</dbReference>
<evidence type="ECO:0000256" key="4">
    <source>
        <dbReference type="ARBA" id="ARBA00022741"/>
    </source>
</evidence>
<dbReference type="GeneID" id="65310715"/>
<dbReference type="RefSeq" id="WP_089971420.1">
    <property type="nucleotide sequence ID" value="NZ_CP071376.1"/>
</dbReference>
<protein>
    <recommendedName>
        <fullName evidence="2">ribonucleoside-diphosphate reductase</fullName>
        <ecNumber evidence="2">1.17.4.1</ecNumber>
    </recommendedName>
</protein>
<comment type="similarity">
    <text evidence="1">Belongs to the ribonucleoside diphosphate reductase class-2 family.</text>
</comment>
<evidence type="ECO:0000256" key="3">
    <source>
        <dbReference type="ARBA" id="ARBA00022634"/>
    </source>
</evidence>
<dbReference type="Proteomes" id="UP000198597">
    <property type="component" value="Unassembled WGS sequence"/>
</dbReference>
<dbReference type="EMBL" id="JACKWY010000021">
    <property type="protein sequence ID" value="MBB6716772.1"/>
    <property type="molecule type" value="Genomic_DNA"/>
</dbReference>
<sequence>MFIFKTKGVCSTEIRLDVEANKIKSVEFIGGCAGNALGIGSLVTGMEIDQAINKLKGIKCGYKDTSCPDQLAKALEEFNHSYN</sequence>
<dbReference type="STRING" id="94869.SAMN04488529_110101"/>
<keyword evidence="4" id="KW-0547">Nucleotide-binding</keyword>
<dbReference type="GO" id="GO:0004748">
    <property type="term" value="F:ribonucleoside-diphosphate reductase activity, thioredoxin disulfide as acceptor"/>
    <property type="evidence" value="ECO:0007669"/>
    <property type="project" value="UniProtKB-EC"/>
</dbReference>
<evidence type="ECO:0000256" key="2">
    <source>
        <dbReference type="ARBA" id="ARBA00012274"/>
    </source>
</evidence>
<reference evidence="7 10" key="2">
    <citation type="submission" date="2020-08" db="EMBL/GenBank/DDBJ databases">
        <title>Clostridia isolated from Swiss meat.</title>
        <authorList>
            <person name="Wambui J."/>
            <person name="Stevens M.J.A."/>
            <person name="Stephan R."/>
        </authorList>
    </citation>
    <scope>NUCLEOTIDE SEQUENCE [LARGE SCALE GENOMIC DNA]</scope>
    <source>
        <strain evidence="7 10">CM001</strain>
    </source>
</reference>
<dbReference type="NCBIfam" id="TIGR03905">
    <property type="entry name" value="TIGR03905_4_Cys"/>
    <property type="match status" value="1"/>
</dbReference>
<dbReference type="GO" id="GO:0071897">
    <property type="term" value="P:DNA biosynthetic process"/>
    <property type="evidence" value="ECO:0007669"/>
    <property type="project" value="UniProtKB-KW"/>
</dbReference>
<accession>A0A1H0UFA6</accession>